<dbReference type="GO" id="GO:0006274">
    <property type="term" value="P:DNA replication termination"/>
    <property type="evidence" value="ECO:0007669"/>
    <property type="project" value="TreeGrafter"/>
</dbReference>
<dbReference type="Pfam" id="PF04641">
    <property type="entry name" value="Rtf2"/>
    <property type="match status" value="1"/>
</dbReference>
<sequence length="218" mass="25299">MGADGGSLSKNYNLRLTIREKASTEDSYDFQKLNSDSQWNFCRLSNKPLELPIVSDYKGHLFNKDEIIRWLLDPEKQDYNVQQVEEFQHIQRLNDVVHLRNLRQIDETGAIHCKFGDDAFKASGSIRFVYLTPCGHVFPKNIICKTTESCPRCKNKITDGEIVTINPVSQQDIDKLEDRYRAVTQKGLYHNGKKRKTKKTLKRKPEPTHEGDFKRTKP</sequence>
<keyword evidence="3" id="KW-1185">Reference proteome</keyword>
<dbReference type="AlphaFoldDB" id="A0A6C1EEJ0"/>
<dbReference type="SUPFAM" id="SSF57850">
    <property type="entry name" value="RING/U-box"/>
    <property type="match status" value="1"/>
</dbReference>
<name>A0A6C1EEJ0_SACPS</name>
<dbReference type="GO" id="GO:0005634">
    <property type="term" value="C:nucleus"/>
    <property type="evidence" value="ECO:0007669"/>
    <property type="project" value="TreeGrafter"/>
</dbReference>
<protein>
    <recommendedName>
        <fullName evidence="4">Replication termination factor 2</fullName>
    </recommendedName>
</protein>
<dbReference type="EMBL" id="CP049010">
    <property type="protein sequence ID" value="QID87024.1"/>
    <property type="molecule type" value="Genomic_DNA"/>
</dbReference>
<dbReference type="PANTHER" id="PTHR12775">
    <property type="entry name" value="PROTEIN C20ORF43 HOMOLOG"/>
    <property type="match status" value="1"/>
</dbReference>
<feature type="region of interest" description="Disordered" evidence="1">
    <location>
        <begin position="186"/>
        <end position="218"/>
    </location>
</feature>
<dbReference type="PANTHER" id="PTHR12775:SF0">
    <property type="entry name" value="REPLICATION TERMINATION FACTOR 2"/>
    <property type="match status" value="1"/>
</dbReference>
<evidence type="ECO:0000256" key="1">
    <source>
        <dbReference type="SAM" id="MobiDB-lite"/>
    </source>
</evidence>
<dbReference type="Proteomes" id="UP000501346">
    <property type="component" value="Chromosome SeXIII-ScXIII"/>
</dbReference>
<feature type="compositionally biased region" description="Basic residues" evidence="1">
    <location>
        <begin position="191"/>
        <end position="202"/>
    </location>
</feature>
<organism evidence="2 3">
    <name type="scientific">Saccharomyces pastorianus</name>
    <name type="common">Lager yeast</name>
    <name type="synonym">Saccharomyces cerevisiae x Saccharomyces eubayanus</name>
    <dbReference type="NCBI Taxonomy" id="27292"/>
    <lineage>
        <taxon>Eukaryota</taxon>
        <taxon>Fungi</taxon>
        <taxon>Dikarya</taxon>
        <taxon>Ascomycota</taxon>
        <taxon>Saccharomycotina</taxon>
        <taxon>Saccharomycetes</taxon>
        <taxon>Saccharomycetales</taxon>
        <taxon>Saccharomycetaceae</taxon>
        <taxon>Saccharomyces</taxon>
    </lineage>
</organism>
<gene>
    <name evidence="2" type="ORF">GRS66_009680</name>
</gene>
<accession>A0A6C1EEJ0</accession>
<evidence type="ECO:0008006" key="4">
    <source>
        <dbReference type="Google" id="ProtNLM"/>
    </source>
</evidence>
<evidence type="ECO:0000313" key="3">
    <source>
        <dbReference type="Proteomes" id="UP000501346"/>
    </source>
</evidence>
<dbReference type="InterPro" id="IPR006735">
    <property type="entry name" value="Rtf2"/>
</dbReference>
<proteinExistence type="predicted"/>
<evidence type="ECO:0000313" key="2">
    <source>
        <dbReference type="EMBL" id="QID87024.1"/>
    </source>
</evidence>
<feature type="compositionally biased region" description="Basic and acidic residues" evidence="1">
    <location>
        <begin position="203"/>
        <end position="218"/>
    </location>
</feature>
<dbReference type="OrthoDB" id="247013at2759"/>
<reference evidence="2 3" key="1">
    <citation type="journal article" date="2019" name="BMC Genomics">
        <title>Chromosome level assembly and comparative genome analysis confirm lager-brewing yeasts originated from a single hybridization.</title>
        <authorList>
            <person name="Salazar A.N."/>
            <person name="Gorter de Vries A.R."/>
            <person name="van den Broek M."/>
            <person name="Brouwers N."/>
            <person name="de la Torre Cortes P."/>
            <person name="Kuijpers N.G.A."/>
            <person name="Daran J.G."/>
            <person name="Abeel T."/>
        </authorList>
    </citation>
    <scope>NUCLEOTIDE SEQUENCE [LARGE SCALE GENOMIC DNA]</scope>
    <source>
        <strain evidence="2 3">CBS 1483</strain>
    </source>
</reference>